<dbReference type="SMART" id="SM01264">
    <property type="entry name" value="M16C_associated"/>
    <property type="match status" value="1"/>
</dbReference>
<dbReference type="GO" id="GO:0016485">
    <property type="term" value="P:protein processing"/>
    <property type="evidence" value="ECO:0007669"/>
    <property type="project" value="TreeGrafter"/>
</dbReference>
<dbReference type="Pfam" id="PF08367">
    <property type="entry name" value="M16C_assoc"/>
    <property type="match status" value="1"/>
</dbReference>
<reference evidence="2 3" key="1">
    <citation type="submission" date="2016-10" db="EMBL/GenBank/DDBJ databases">
        <authorList>
            <person name="Varghese N."/>
            <person name="Submissions S."/>
        </authorList>
    </citation>
    <scope>NUCLEOTIDE SEQUENCE [LARGE SCALE GENOMIC DNA]</scope>
    <source>
        <strain evidence="2 3">WCC6</strain>
    </source>
</reference>
<comment type="caution">
    <text evidence="2">The sequence shown here is derived from an EMBL/GenBank/DDBJ whole genome shotgun (WGS) entry which is preliminary data.</text>
</comment>
<dbReference type="PANTHER" id="PTHR43016">
    <property type="entry name" value="PRESEQUENCE PROTEASE"/>
    <property type="match status" value="1"/>
</dbReference>
<evidence type="ECO:0000259" key="1">
    <source>
        <dbReference type="SMART" id="SM01264"/>
    </source>
</evidence>
<dbReference type="EMBL" id="FNOP01000002">
    <property type="protein sequence ID" value="SDW52399.1"/>
    <property type="molecule type" value="Genomic_DNA"/>
</dbReference>
<dbReference type="Pfam" id="PF05193">
    <property type="entry name" value="Peptidase_M16_C"/>
    <property type="match status" value="1"/>
</dbReference>
<dbReference type="InterPro" id="IPR011249">
    <property type="entry name" value="Metalloenz_LuxS/M16"/>
</dbReference>
<proteinExistence type="predicted"/>
<dbReference type="RefSeq" id="WP_074704462.1">
    <property type="nucleotide sequence ID" value="NZ_FNOP01000002.1"/>
</dbReference>
<dbReference type="FunFam" id="3.30.830.10:FF:000034">
    <property type="entry name" value="presequence protease 1, chloroplastic/mitochondrial"/>
    <property type="match status" value="1"/>
</dbReference>
<dbReference type="AlphaFoldDB" id="A0A1H2U9W9"/>
<dbReference type="GO" id="GO:0004222">
    <property type="term" value="F:metalloendopeptidase activity"/>
    <property type="evidence" value="ECO:0007669"/>
    <property type="project" value="TreeGrafter"/>
</dbReference>
<organism evidence="2 3">
    <name type="scientific">Acidaminococcus fermentans</name>
    <dbReference type="NCBI Taxonomy" id="905"/>
    <lineage>
        <taxon>Bacteria</taxon>
        <taxon>Bacillati</taxon>
        <taxon>Bacillota</taxon>
        <taxon>Negativicutes</taxon>
        <taxon>Acidaminococcales</taxon>
        <taxon>Acidaminococcaceae</taxon>
        <taxon>Acidaminococcus</taxon>
    </lineage>
</organism>
<dbReference type="InterPro" id="IPR007863">
    <property type="entry name" value="Peptidase_M16_C"/>
</dbReference>
<dbReference type="Proteomes" id="UP000182379">
    <property type="component" value="Unassembled WGS sequence"/>
</dbReference>
<name>A0A1H2U9W9_ACIFE</name>
<evidence type="ECO:0000313" key="2">
    <source>
        <dbReference type="EMBL" id="SDW52399.1"/>
    </source>
</evidence>
<dbReference type="SUPFAM" id="SSF63411">
    <property type="entry name" value="LuxS/MPP-like metallohydrolase"/>
    <property type="match status" value="4"/>
</dbReference>
<dbReference type="Gene3D" id="3.30.830.10">
    <property type="entry name" value="Metalloenzyme, LuxS/M16 peptidase-like"/>
    <property type="match status" value="4"/>
</dbReference>
<accession>A0A1H2U9W9</accession>
<dbReference type="InterPro" id="IPR013578">
    <property type="entry name" value="Peptidase_M16C_assoc"/>
</dbReference>
<protein>
    <recommendedName>
        <fullName evidence="1">Peptidase M16C associated domain-containing protein</fullName>
    </recommendedName>
</protein>
<dbReference type="PANTHER" id="PTHR43016:SF13">
    <property type="entry name" value="PRESEQUENCE PROTEASE, MITOCHONDRIAL"/>
    <property type="match status" value="1"/>
</dbReference>
<dbReference type="InterPro" id="IPR055130">
    <property type="entry name" value="PreP_C"/>
</dbReference>
<gene>
    <name evidence="2" type="ORF">SAMN05216495_102136</name>
</gene>
<dbReference type="Pfam" id="PF22516">
    <property type="entry name" value="PreP_C"/>
    <property type="match status" value="1"/>
</dbReference>
<sequence>MELSVGAKLHGFAVQKITPLPDIEATAYEMIHEVSGARLFYLASQDDNKVFTIGFRTPSQDDTGVAHITEHSVLCGSRKYRLKEPFVELVKGSLNTFLNAMTYTDKTVYPVASRNAKDFRNLADVYLDAVFYPLTGENPFTLRQEGWHYELGQGEDKPLVYNGVVYNEMKGVYSSPDAIEEHEVMKALFPDSPYRFESGGLPSAIPQLTQDGFVAFHKKYYSPENAYIYLYGDVDIDDWLDYMDREYLSRFPKTGTLKVEIPLQAPFDQTREVKASYPVPEGDDTAHKTYLSMNIVVGSALDQKRIMALKLLTHVLLDGNNAPLRLALLRAGIGSDVSGSLNGSQLQPVFSVEVSGSDPDKEDQFVKVLYRTLQDLSRNGIPRRLLEAELNSEEFKMREADFNIYPKGLIYGLNVMETWLYGGDPTTCLRFTDCLDFLRSAIDKKYYEQLIESVLLDNTHKCLVTLTPEPGKEARDAARFAETMAEKKSHMDQKQLEEVAAIADELHARQAAPDTPEALASIPLLQRSDIARKNDFEHPQVTEEGKHTRLVLHQFTNKIAYFDWCFDLTGLPEDKLCYAYLLTDVLGKVDTDDYSYEELTTLADLYLGGLNFEVKPYCRYSDTNSYRNVFKVSAKVLEKNEDKLFAILSSIALRSHVDDRKRLKEIVSEVKTDWDNNFFARGMTVATLRLMSYFSKSARSLEHDQLTYYQFLQDLWAHFDERAEEVAANLKALLPAFFHQDEQLQSLSCDRDMEEEALAKVAAFTAQLPHSPYAGKPAPDLAAPGKNEGITTSGKVQYVLAGGNFHDHGYHYTGAMKVLETILRYGYLWTKIRVQGGAYGAGTRFDPTGTFYLSSYRDPKLAESLQAYRDLPEYLEKFQASDREMTKYVIGTISLVDTPLTPAMHLEKAITAQMKGTPEDLAQKKRDQIIDCTPEDIRALAPLVRDVLSDGYLCVVGGEGKIEENKGLFERVIKA</sequence>
<dbReference type="GO" id="GO:0046872">
    <property type="term" value="F:metal ion binding"/>
    <property type="evidence" value="ECO:0007669"/>
    <property type="project" value="InterPro"/>
</dbReference>
<feature type="domain" description="Peptidase M16C associated" evidence="1">
    <location>
        <begin position="466"/>
        <end position="715"/>
    </location>
</feature>
<evidence type="ECO:0000313" key="3">
    <source>
        <dbReference type="Proteomes" id="UP000182379"/>
    </source>
</evidence>